<name>A0A7G9GKK2_9FIRM</name>
<dbReference type="Gene3D" id="2.60.40.740">
    <property type="match status" value="1"/>
</dbReference>
<proteinExistence type="predicted"/>
<dbReference type="NCBIfam" id="TIGR01451">
    <property type="entry name" value="B_ant_repeat"/>
    <property type="match status" value="2"/>
</dbReference>
<dbReference type="AlphaFoldDB" id="A0A7G9GKK2"/>
<dbReference type="InterPro" id="IPR013783">
    <property type="entry name" value="Ig-like_fold"/>
</dbReference>
<organism evidence="2 3">
    <name type="scientific">[Eubacterium] hominis</name>
    <dbReference type="NCBI Taxonomy" id="2764325"/>
    <lineage>
        <taxon>Bacteria</taxon>
        <taxon>Bacillati</taxon>
        <taxon>Bacillota</taxon>
        <taxon>Erysipelotrichia</taxon>
        <taxon>Erysipelotrichales</taxon>
        <taxon>Erysipelotrichaceae</taxon>
        <taxon>Amedibacillus</taxon>
    </lineage>
</organism>
<dbReference type="EMBL" id="CP060636">
    <property type="protein sequence ID" value="QNM11334.1"/>
    <property type="molecule type" value="Genomic_DNA"/>
</dbReference>
<dbReference type="Pfam" id="PF26595">
    <property type="entry name" value="A_ENA"/>
    <property type="match status" value="1"/>
</dbReference>
<dbReference type="Proteomes" id="UP000515856">
    <property type="component" value="Chromosome"/>
</dbReference>
<dbReference type="KEGG" id="ehn:H9Q80_13850"/>
<dbReference type="InterPro" id="IPR058705">
    <property type="entry name" value="A_ENA"/>
</dbReference>
<dbReference type="PANTHER" id="PTHR34819">
    <property type="entry name" value="LARGE CYSTEINE-RICH PERIPLASMIC PROTEIN OMCB"/>
    <property type="match status" value="1"/>
</dbReference>
<evidence type="ECO:0000313" key="2">
    <source>
        <dbReference type="EMBL" id="QNM11334.1"/>
    </source>
</evidence>
<gene>
    <name evidence="2" type="ORF">H9Q80_13850</name>
</gene>
<keyword evidence="3" id="KW-1185">Reference proteome</keyword>
<feature type="domain" description="DUF11" evidence="1">
    <location>
        <begin position="363"/>
        <end position="448"/>
    </location>
</feature>
<sequence>MATISGSVIFDRDRSLSISSQDSGIAGIPVVLQNTVSGMRLVVLTDTNGNYSFINVADGSYRIVEAYGETGGVTSPGDFANAVVGNIPEGVNPPVSAVSNPPTGTTNIDSLTPDTLFVTVAGNELTNQNFYNGPVIYTPIEAIIDECAIISGDNLINVADEGTFGTFPAGTSANTGAPTEPYPDVTPDFTYVLPNPAVFTPLDGEYTVQNIMNNSMSAEIGAWWRIADHTIGNETGRMMIVNGFNPGAVFFRDTIQVKPNTNYLFRSWILNLFRVNGYPNPELGVQILDENGGVLYSATLGALIPVNTNAPEWKEIGTVINSRNNTSLTVEFLSEGPEVVGNDYAIDDIAFNEILIREFIPVKTASTSTAFIGEEFQYTITLEDPCGNPLTNVFFQDMIPAGLSFVEGSVIVNGISQPQANPNTGFIVPDVPVQGSVTITFTVRADSIPAINPTLNHANMRYSYTPVEGGIPQEFEVETNEVPVTIAGELADISITKSASPSPLQPGKPLTYTIIVRNAGPSISENVVLTDTIPADLLNPEYSIDGGTNFLPWTGSLNLGNLNNQETRTIFIRADVSETINSSIINTAQVTSQTPDPNLDNNTTTITTPLFTARCQAWTDIIESIALQESALANILQGEGSKMQEVIQMENTTTQQLFQLNCRVTGLVGAISRLENILQMKLQSATNHLQDCEIL</sequence>
<protein>
    <submittedName>
        <fullName evidence="2">DUF11 domain-containing protein</fullName>
    </submittedName>
</protein>
<dbReference type="PANTHER" id="PTHR34819:SF3">
    <property type="entry name" value="CELL SURFACE PROTEIN"/>
    <property type="match status" value="1"/>
</dbReference>
<reference evidence="2 3" key="1">
    <citation type="submission" date="2020-08" db="EMBL/GenBank/DDBJ databases">
        <authorList>
            <person name="Liu C."/>
            <person name="Sun Q."/>
        </authorList>
    </citation>
    <scope>NUCLEOTIDE SEQUENCE [LARGE SCALE GENOMIC DNA]</scope>
    <source>
        <strain evidence="2 3">NSJ-61</strain>
    </source>
</reference>
<evidence type="ECO:0000313" key="3">
    <source>
        <dbReference type="Proteomes" id="UP000515856"/>
    </source>
</evidence>
<dbReference type="InterPro" id="IPR051172">
    <property type="entry name" value="Chlamydia_OmcB"/>
</dbReference>
<accession>A0A7G9GKK2</accession>
<dbReference type="InterPro" id="IPR047589">
    <property type="entry name" value="DUF11_rpt"/>
</dbReference>
<evidence type="ECO:0000259" key="1">
    <source>
        <dbReference type="Pfam" id="PF01345"/>
    </source>
</evidence>
<dbReference type="RefSeq" id="WP_117451811.1">
    <property type="nucleotide sequence ID" value="NZ_CP060636.1"/>
</dbReference>
<dbReference type="Gene3D" id="2.60.40.10">
    <property type="entry name" value="Immunoglobulins"/>
    <property type="match status" value="2"/>
</dbReference>
<feature type="domain" description="DUF11" evidence="1">
    <location>
        <begin position="492"/>
        <end position="607"/>
    </location>
</feature>
<dbReference type="SUPFAM" id="SSF117074">
    <property type="entry name" value="Hypothetical protein PA1324"/>
    <property type="match status" value="1"/>
</dbReference>
<dbReference type="InterPro" id="IPR001434">
    <property type="entry name" value="OmcB-like_DUF11"/>
</dbReference>
<dbReference type="Pfam" id="PF01345">
    <property type="entry name" value="DUF11"/>
    <property type="match status" value="2"/>
</dbReference>